<keyword evidence="2" id="KW-1185">Reference proteome</keyword>
<reference evidence="1" key="1">
    <citation type="submission" date="2021-06" db="EMBL/GenBank/DDBJ databases">
        <authorList>
            <person name="Kallberg Y."/>
            <person name="Tangrot J."/>
            <person name="Rosling A."/>
        </authorList>
    </citation>
    <scope>NUCLEOTIDE SEQUENCE</scope>
    <source>
        <strain evidence="1">MA461A</strain>
    </source>
</reference>
<gene>
    <name evidence="1" type="ORF">RPERSI_LOCUS9976</name>
</gene>
<accession>A0ACA9PCP8</accession>
<proteinExistence type="predicted"/>
<evidence type="ECO:0000313" key="1">
    <source>
        <dbReference type="EMBL" id="CAG8699961.1"/>
    </source>
</evidence>
<organism evidence="1 2">
    <name type="scientific">Racocetra persica</name>
    <dbReference type="NCBI Taxonomy" id="160502"/>
    <lineage>
        <taxon>Eukaryota</taxon>
        <taxon>Fungi</taxon>
        <taxon>Fungi incertae sedis</taxon>
        <taxon>Mucoromycota</taxon>
        <taxon>Glomeromycotina</taxon>
        <taxon>Glomeromycetes</taxon>
        <taxon>Diversisporales</taxon>
        <taxon>Gigasporaceae</taxon>
        <taxon>Racocetra</taxon>
    </lineage>
</organism>
<sequence>ESEEYESSFQYYGKFYSDDLHLDQDESYLNKLSQDKSNPDKSYKDQDESCQDELQQDKSCPIGLASQAGPTGNETSLNDR</sequence>
<name>A0ACA9PCP8_9GLOM</name>
<evidence type="ECO:0000313" key="2">
    <source>
        <dbReference type="Proteomes" id="UP000789920"/>
    </source>
</evidence>
<protein>
    <submittedName>
        <fullName evidence="1">9003_t:CDS:1</fullName>
    </submittedName>
</protein>
<feature type="non-terminal residue" evidence="1">
    <location>
        <position position="1"/>
    </location>
</feature>
<comment type="caution">
    <text evidence="1">The sequence shown here is derived from an EMBL/GenBank/DDBJ whole genome shotgun (WGS) entry which is preliminary data.</text>
</comment>
<dbReference type="Proteomes" id="UP000789920">
    <property type="component" value="Unassembled WGS sequence"/>
</dbReference>
<dbReference type="EMBL" id="CAJVQC010019265">
    <property type="protein sequence ID" value="CAG8699961.1"/>
    <property type="molecule type" value="Genomic_DNA"/>
</dbReference>